<keyword evidence="7 9" id="KW-1133">Transmembrane helix</keyword>
<evidence type="ECO:0000256" key="1">
    <source>
        <dbReference type="ARBA" id="ARBA00004651"/>
    </source>
</evidence>
<dbReference type="OrthoDB" id="187395at2"/>
<evidence type="ECO:0000256" key="3">
    <source>
        <dbReference type="ARBA" id="ARBA00022448"/>
    </source>
</evidence>
<gene>
    <name evidence="11" type="ORF">ERL59_01135</name>
</gene>
<dbReference type="PANTHER" id="PTHR32243:SF50">
    <property type="entry name" value="MALTOSE_MALTODEXTRIN TRANSPORT SYSTEM PERMEASE PROTEIN MALG"/>
    <property type="match status" value="1"/>
</dbReference>
<dbReference type="GO" id="GO:0055085">
    <property type="term" value="P:transmembrane transport"/>
    <property type="evidence" value="ECO:0007669"/>
    <property type="project" value="InterPro"/>
</dbReference>
<evidence type="ECO:0000256" key="5">
    <source>
        <dbReference type="ARBA" id="ARBA00022597"/>
    </source>
</evidence>
<dbReference type="PANTHER" id="PTHR32243">
    <property type="entry name" value="MALTOSE TRANSPORT SYSTEM PERMEASE-RELATED"/>
    <property type="match status" value="1"/>
</dbReference>
<comment type="subcellular location">
    <subcellularLocation>
        <location evidence="1 9">Cell membrane</location>
        <topology evidence="1 9">Multi-pass membrane protein</topology>
    </subcellularLocation>
</comment>
<dbReference type="Pfam" id="PF00528">
    <property type="entry name" value="BPD_transp_1"/>
    <property type="match status" value="1"/>
</dbReference>
<dbReference type="AlphaFoldDB" id="A0A6N9PXM3"/>
<dbReference type="InterPro" id="IPR035906">
    <property type="entry name" value="MetI-like_sf"/>
</dbReference>
<feature type="transmembrane region" description="Helical" evidence="9">
    <location>
        <begin position="236"/>
        <end position="257"/>
    </location>
</feature>
<dbReference type="Proteomes" id="UP000448943">
    <property type="component" value="Unassembled WGS sequence"/>
</dbReference>
<proteinExistence type="inferred from homology"/>
<evidence type="ECO:0000256" key="8">
    <source>
        <dbReference type="ARBA" id="ARBA00023136"/>
    </source>
</evidence>
<organism evidence="11 12">
    <name type="scientific">Chengkuizengella marina</name>
    <dbReference type="NCBI Taxonomy" id="2507566"/>
    <lineage>
        <taxon>Bacteria</taxon>
        <taxon>Bacillati</taxon>
        <taxon>Bacillota</taxon>
        <taxon>Bacilli</taxon>
        <taxon>Bacillales</taxon>
        <taxon>Paenibacillaceae</taxon>
        <taxon>Chengkuizengella</taxon>
    </lineage>
</organism>
<comment type="caution">
    <text evidence="11">The sequence shown here is derived from an EMBL/GenBank/DDBJ whole genome shotgun (WGS) entry which is preliminary data.</text>
</comment>
<evidence type="ECO:0000256" key="9">
    <source>
        <dbReference type="RuleBase" id="RU363032"/>
    </source>
</evidence>
<name>A0A6N9PXM3_9BACL</name>
<keyword evidence="8 9" id="KW-0472">Membrane</keyword>
<feature type="transmembrane region" description="Helical" evidence="9">
    <location>
        <begin position="134"/>
        <end position="157"/>
    </location>
</feature>
<feature type="transmembrane region" description="Helical" evidence="9">
    <location>
        <begin position="7"/>
        <end position="26"/>
    </location>
</feature>
<evidence type="ECO:0000313" key="12">
    <source>
        <dbReference type="Proteomes" id="UP000448943"/>
    </source>
</evidence>
<keyword evidence="5" id="KW-0762">Sugar transport</keyword>
<dbReference type="CDD" id="cd06261">
    <property type="entry name" value="TM_PBP2"/>
    <property type="match status" value="1"/>
</dbReference>
<keyword evidence="4" id="KW-1003">Cell membrane</keyword>
<sequence length="272" mass="30404">MKKILSHIILMLYILIIIIPFIFVLFSSLKENNIEIVTDPWGIPSSLHFDNYVMAWNNAKIGTYFFNSFYISVIASVITLGFGAATSYALTRMKFINLSKFFYTFILFGLVIPTGSLLVPLYKLITDLHLYNTHLALIFPYATFALPVSIYIICAFMRAIPSELEEAAMIDGLGALGLFTRIVLPISIPPLVTVFILNFLGNWNEFVMANFYLSSENLRTLPVGMVGFRDAFNTNYAQLSAGIMFSVVPVLIIYSILQEKIIEGVTAGSVKG</sequence>
<evidence type="ECO:0000259" key="10">
    <source>
        <dbReference type="PROSITE" id="PS50928"/>
    </source>
</evidence>
<evidence type="ECO:0000256" key="7">
    <source>
        <dbReference type="ARBA" id="ARBA00022989"/>
    </source>
</evidence>
<evidence type="ECO:0000256" key="6">
    <source>
        <dbReference type="ARBA" id="ARBA00022692"/>
    </source>
</evidence>
<evidence type="ECO:0000256" key="2">
    <source>
        <dbReference type="ARBA" id="ARBA00009047"/>
    </source>
</evidence>
<keyword evidence="12" id="KW-1185">Reference proteome</keyword>
<dbReference type="SUPFAM" id="SSF161098">
    <property type="entry name" value="MetI-like"/>
    <property type="match status" value="1"/>
</dbReference>
<comment type="similarity">
    <text evidence="2">Belongs to the binding-protein-dependent transport system permease family. MalFG subfamily.</text>
</comment>
<protein>
    <submittedName>
        <fullName evidence="11">Carbohydrate ABC transporter permease</fullName>
    </submittedName>
</protein>
<feature type="transmembrane region" description="Helical" evidence="9">
    <location>
        <begin position="178"/>
        <end position="200"/>
    </location>
</feature>
<feature type="domain" description="ABC transmembrane type-1" evidence="10">
    <location>
        <begin position="65"/>
        <end position="257"/>
    </location>
</feature>
<feature type="transmembrane region" description="Helical" evidence="9">
    <location>
        <begin position="102"/>
        <end position="122"/>
    </location>
</feature>
<dbReference type="InterPro" id="IPR050901">
    <property type="entry name" value="BP-dep_ABC_trans_perm"/>
</dbReference>
<dbReference type="InterPro" id="IPR000515">
    <property type="entry name" value="MetI-like"/>
</dbReference>
<keyword evidence="6 9" id="KW-0812">Transmembrane</keyword>
<accession>A0A6N9PXM3</accession>
<evidence type="ECO:0000313" key="11">
    <source>
        <dbReference type="EMBL" id="NBI27572.1"/>
    </source>
</evidence>
<feature type="transmembrane region" description="Helical" evidence="9">
    <location>
        <begin position="69"/>
        <end position="90"/>
    </location>
</feature>
<dbReference type="RefSeq" id="WP_160643657.1">
    <property type="nucleotide sequence ID" value="NZ_SIJB01000004.1"/>
</dbReference>
<dbReference type="EMBL" id="SIJB01000004">
    <property type="protein sequence ID" value="NBI27572.1"/>
    <property type="molecule type" value="Genomic_DNA"/>
</dbReference>
<dbReference type="PROSITE" id="PS50928">
    <property type="entry name" value="ABC_TM1"/>
    <property type="match status" value="1"/>
</dbReference>
<dbReference type="Gene3D" id="1.10.3720.10">
    <property type="entry name" value="MetI-like"/>
    <property type="match status" value="1"/>
</dbReference>
<reference evidence="11 12" key="1">
    <citation type="submission" date="2019-01" db="EMBL/GenBank/DDBJ databases">
        <title>Chengkuizengella sp. nov., isolated from deep-sea sediment of East Pacific Ocean.</title>
        <authorList>
            <person name="Yang J."/>
            <person name="Lai Q."/>
            <person name="Shao Z."/>
        </authorList>
    </citation>
    <scope>NUCLEOTIDE SEQUENCE [LARGE SCALE GENOMIC DNA]</scope>
    <source>
        <strain evidence="11 12">YPA3-1-1</strain>
    </source>
</reference>
<evidence type="ECO:0000256" key="4">
    <source>
        <dbReference type="ARBA" id="ARBA00022475"/>
    </source>
</evidence>
<keyword evidence="3 9" id="KW-0813">Transport</keyword>
<dbReference type="GO" id="GO:0005886">
    <property type="term" value="C:plasma membrane"/>
    <property type="evidence" value="ECO:0007669"/>
    <property type="project" value="UniProtKB-SubCell"/>
</dbReference>